<evidence type="ECO:0000313" key="6">
    <source>
        <dbReference type="EMBL" id="UZD55515.1"/>
    </source>
</evidence>
<gene>
    <name evidence="6" type="ORF">OMP39_02700</name>
</gene>
<evidence type="ECO:0000256" key="2">
    <source>
        <dbReference type="ARBA" id="ARBA00010740"/>
    </source>
</evidence>
<dbReference type="PANTHER" id="PTHR38099:SF1">
    <property type="entry name" value="LARGE RIBOSOMAL RNA SUBUNIT ACCUMULATION PROTEIN YCED"/>
    <property type="match status" value="1"/>
</dbReference>
<evidence type="ECO:0000256" key="3">
    <source>
        <dbReference type="ARBA" id="ARBA00015716"/>
    </source>
</evidence>
<dbReference type="InterPro" id="IPR039255">
    <property type="entry name" value="YceD_bac"/>
</dbReference>
<protein>
    <recommendedName>
        <fullName evidence="3">Large ribosomal RNA subunit accumulation protein YceD</fullName>
    </recommendedName>
    <alternativeName>
        <fullName evidence="5">23S rRNA accumulation protein YceD</fullName>
    </alternativeName>
</protein>
<organism evidence="6 7">
    <name type="scientific">Caldimonas aquatica</name>
    <dbReference type="NCBI Taxonomy" id="376175"/>
    <lineage>
        <taxon>Bacteria</taxon>
        <taxon>Pseudomonadati</taxon>
        <taxon>Pseudomonadota</taxon>
        <taxon>Betaproteobacteria</taxon>
        <taxon>Burkholderiales</taxon>
        <taxon>Sphaerotilaceae</taxon>
        <taxon>Caldimonas</taxon>
    </lineage>
</organism>
<comment type="similarity">
    <text evidence="2">Belongs to the DUF177 domain family.</text>
</comment>
<keyword evidence="4" id="KW-0690">Ribosome biogenesis</keyword>
<dbReference type="Proteomes" id="UP001163266">
    <property type="component" value="Chromosome"/>
</dbReference>
<dbReference type="PANTHER" id="PTHR38099">
    <property type="entry name" value="LARGE RIBOSOMAL RNA SUBUNIT ACCUMULATION PROTEIN YCED"/>
    <property type="match status" value="1"/>
</dbReference>
<dbReference type="Pfam" id="PF02620">
    <property type="entry name" value="YceD"/>
    <property type="match status" value="1"/>
</dbReference>
<evidence type="ECO:0000256" key="1">
    <source>
        <dbReference type="ARBA" id="ARBA00002868"/>
    </source>
</evidence>
<keyword evidence="7" id="KW-1185">Reference proteome</keyword>
<evidence type="ECO:0000256" key="4">
    <source>
        <dbReference type="ARBA" id="ARBA00022517"/>
    </source>
</evidence>
<name>A0ABY6MU35_9BURK</name>
<evidence type="ECO:0000256" key="5">
    <source>
        <dbReference type="ARBA" id="ARBA00031841"/>
    </source>
</evidence>
<accession>A0ABY6MU35</accession>
<dbReference type="RefSeq" id="WP_264893269.1">
    <property type="nucleotide sequence ID" value="NZ_CP110257.1"/>
</dbReference>
<proteinExistence type="inferred from homology"/>
<dbReference type="InterPro" id="IPR003772">
    <property type="entry name" value="YceD"/>
</dbReference>
<comment type="function">
    <text evidence="1">Plays a role in synthesis, processing and/or stability of 23S rRNA.</text>
</comment>
<sequence>MPAKDFDPLHLDVAAFARADARLEGAWPLAGMERMAREAHEEAPVAETAVTWSAEGELRPRPGDEPQVWLHLRARTSISLECQRCLRPVAVALDVDRQYRFERDETRAAEADLDSEEDVLALTRSLDLHALVEDELLLALPIVPRHADCAMPLGGAVRDADFDQDEEPRPNPFAALAALKKTPKA</sequence>
<evidence type="ECO:0000313" key="7">
    <source>
        <dbReference type="Proteomes" id="UP001163266"/>
    </source>
</evidence>
<dbReference type="EMBL" id="CP110257">
    <property type="protein sequence ID" value="UZD55515.1"/>
    <property type="molecule type" value="Genomic_DNA"/>
</dbReference>
<reference evidence="6" key="1">
    <citation type="submission" date="2022-10" db="EMBL/GenBank/DDBJ databases">
        <title>Complete genome sequence of Schlegelella aquatica LMG 23380.</title>
        <authorList>
            <person name="Musilova J."/>
            <person name="Kourilova X."/>
            <person name="Bezdicek M."/>
            <person name="Hermankova K."/>
            <person name="Obruca S."/>
            <person name="Sedlar K."/>
        </authorList>
    </citation>
    <scope>NUCLEOTIDE SEQUENCE</scope>
    <source>
        <strain evidence="6">LMG 23380</strain>
    </source>
</reference>